<dbReference type="AlphaFoldDB" id="A0A7S1PLE8"/>
<protein>
    <recommendedName>
        <fullName evidence="2">Pentacotripeptide-repeat region of PRORP domain-containing protein</fullName>
    </recommendedName>
</protein>
<dbReference type="EMBL" id="HBGF01001148">
    <property type="protein sequence ID" value="CAD9089084.1"/>
    <property type="molecule type" value="Transcribed_RNA"/>
</dbReference>
<organism evidence="1">
    <name type="scientific">Neobodo designis</name>
    <name type="common">Flagellated protozoan</name>
    <name type="synonym">Bodo designis</name>
    <dbReference type="NCBI Taxonomy" id="312471"/>
    <lineage>
        <taxon>Eukaryota</taxon>
        <taxon>Discoba</taxon>
        <taxon>Euglenozoa</taxon>
        <taxon>Kinetoplastea</taxon>
        <taxon>Metakinetoplastina</taxon>
        <taxon>Neobodonida</taxon>
        <taxon>Neobodo</taxon>
    </lineage>
</organism>
<sequence length="260" mass="28442">MAMRRAVAASCSRAPPRFVAGAARLLSAQAVDRSAAAREEINHAWQTQSKVSAPIADMAAGGSPDSASSSGAAAAAESIIDKFDLRPDIDREEDATVALGEAFDRLLLLLVPFDSPKSVEYFERMLAVAARNGTELSIRTIQHLFARCRKYSEALTVFHALRKAGVRMNMHAYYAMCFCLQRLEEESWAIKMREAIAESDEVSPQAVQFVLDGCPNQLLPENKPWLGRIVLADADPESATTKGAAADFDAFGRKWTARYE</sequence>
<evidence type="ECO:0000313" key="1">
    <source>
        <dbReference type="EMBL" id="CAD9089084.1"/>
    </source>
</evidence>
<accession>A0A7S1PLE8</accession>
<name>A0A7S1PLE8_NEODS</name>
<reference evidence="1" key="1">
    <citation type="submission" date="2021-01" db="EMBL/GenBank/DDBJ databases">
        <authorList>
            <person name="Corre E."/>
            <person name="Pelletier E."/>
            <person name="Niang G."/>
            <person name="Scheremetjew M."/>
            <person name="Finn R."/>
            <person name="Kale V."/>
            <person name="Holt S."/>
            <person name="Cochrane G."/>
            <person name="Meng A."/>
            <person name="Brown T."/>
            <person name="Cohen L."/>
        </authorList>
    </citation>
    <scope>NUCLEOTIDE SEQUENCE</scope>
    <source>
        <strain evidence="1">CCAP 1951/1</strain>
    </source>
</reference>
<evidence type="ECO:0008006" key="2">
    <source>
        <dbReference type="Google" id="ProtNLM"/>
    </source>
</evidence>
<gene>
    <name evidence="1" type="ORF">NDES1114_LOCUS787</name>
</gene>
<proteinExistence type="predicted"/>